<dbReference type="Gene3D" id="3.40.390.10">
    <property type="entry name" value="Collagenase (Catalytic Domain)"/>
    <property type="match status" value="1"/>
</dbReference>
<keyword evidence="3" id="KW-1185">Reference proteome</keyword>
<protein>
    <submittedName>
        <fullName evidence="2">Hypthetical protein</fullName>
    </submittedName>
</protein>
<dbReference type="GO" id="GO:0008237">
    <property type="term" value="F:metallopeptidase activity"/>
    <property type="evidence" value="ECO:0007669"/>
    <property type="project" value="InterPro"/>
</dbReference>
<dbReference type="Pfam" id="PF18885">
    <property type="entry name" value="DUF5648"/>
    <property type="match status" value="1"/>
</dbReference>
<reference evidence="2 3" key="1">
    <citation type="journal article" date="2003" name="Nature">
        <title>Genome divergence in two Prochlorococcus ecotypes reflects oceanic niche differentiation.</title>
        <authorList>
            <person name="Rocap G."/>
            <person name="Larimer F.W."/>
            <person name="Lamerdin J.E."/>
            <person name="Malfatti S."/>
            <person name="Chain P."/>
            <person name="Ahlgren N.A."/>
            <person name="Arellano A."/>
            <person name="Coleman M."/>
            <person name="Hauser L."/>
            <person name="Hess W.R."/>
            <person name="Johnson Z.I."/>
            <person name="Land M.L."/>
            <person name="Lindell D."/>
            <person name="Post A.F."/>
            <person name="Regala W."/>
            <person name="Shah M."/>
            <person name="Shaw S.L."/>
            <person name="Steglich C."/>
            <person name="Sullivan M.B."/>
            <person name="Ting C.S."/>
            <person name="Tolonen A."/>
            <person name="Webb E.A."/>
            <person name="Zinser E.R."/>
            <person name="Chisholm S.W."/>
        </authorList>
    </citation>
    <scope>NUCLEOTIDE SEQUENCE [LARGE SCALE GENOMIC DNA]</scope>
    <source>
        <strain evidence="3">MIT 9313</strain>
    </source>
</reference>
<dbReference type="Proteomes" id="UP000001423">
    <property type="component" value="Chromosome"/>
</dbReference>
<name>Q7V684_PROMM</name>
<gene>
    <name evidence="2" type="ordered locus">PMT_1289</name>
</gene>
<dbReference type="CDD" id="cd04277">
    <property type="entry name" value="ZnMc_serralysin_like"/>
    <property type="match status" value="1"/>
</dbReference>
<dbReference type="InterPro" id="IPR034033">
    <property type="entry name" value="Serralysin-like"/>
</dbReference>
<feature type="domain" description="DUF5648" evidence="1">
    <location>
        <begin position="212"/>
        <end position="351"/>
    </location>
</feature>
<organism evidence="2 3">
    <name type="scientific">Prochlorococcus marinus (strain MIT 9313)</name>
    <dbReference type="NCBI Taxonomy" id="74547"/>
    <lineage>
        <taxon>Bacteria</taxon>
        <taxon>Bacillati</taxon>
        <taxon>Cyanobacteriota</taxon>
        <taxon>Cyanophyceae</taxon>
        <taxon>Synechococcales</taxon>
        <taxon>Prochlorococcaceae</taxon>
        <taxon>Prochlorococcus</taxon>
    </lineage>
</organism>
<dbReference type="InterPro" id="IPR043708">
    <property type="entry name" value="DUF5648"/>
</dbReference>
<dbReference type="SUPFAM" id="SSF55486">
    <property type="entry name" value="Metalloproteases ('zincins'), catalytic domain"/>
    <property type="match status" value="1"/>
</dbReference>
<dbReference type="KEGG" id="pmt:PMT_1289"/>
<dbReference type="HOGENOM" id="CLU_782698_0_0_3"/>
<dbReference type="EMBL" id="BX548175">
    <property type="protein sequence ID" value="CAE21464.1"/>
    <property type="molecule type" value="Genomic_DNA"/>
</dbReference>
<dbReference type="AlphaFoldDB" id="Q7V684"/>
<evidence type="ECO:0000313" key="2">
    <source>
        <dbReference type="EMBL" id="CAE21464.1"/>
    </source>
</evidence>
<dbReference type="eggNOG" id="COG5276">
    <property type="taxonomic scope" value="Bacteria"/>
</dbReference>
<evidence type="ECO:0000313" key="3">
    <source>
        <dbReference type="Proteomes" id="UP000001423"/>
    </source>
</evidence>
<dbReference type="InterPro" id="IPR024079">
    <property type="entry name" value="MetalloPept_cat_dom_sf"/>
</dbReference>
<sequence>MPISPDLITWEGGVNHLNNNLAGTETLTYYIHNASGYEEVGYGYGYTYSHSTYEVDYIVSVFNSIDTHIDLDFTRVYTYSGSDLDIYNLSGHSGWRDTYVGMTWTMGYGAYSWFDIAWLYTGDWEFDRNTIIHEIGHSLGLDHPGDNGYNPAYNSDDTVMSYNEGLNGWSVDWTQSDIDALVSIWGREDDYDYLDEPISNPLAGVLFEEGGVYRLYNSLTGIHLFSSNEYEIDVVTGQGWLNEGLSYRTPTGGGASLHRFNVLGEGRHFYTANDSEKDLIMSNPATQHYYYEGVAFTVYTPQEGSTEADGLAVVRYFNNYTGSHLYSTNTQEQGILNSSAEWTNEGIAWYGAAV</sequence>
<evidence type="ECO:0000259" key="1">
    <source>
        <dbReference type="Pfam" id="PF18885"/>
    </source>
</evidence>
<proteinExistence type="predicted"/>
<accession>Q7V684</accession>